<dbReference type="InterPro" id="IPR036188">
    <property type="entry name" value="FAD/NAD-bd_sf"/>
</dbReference>
<evidence type="ECO:0000259" key="16">
    <source>
        <dbReference type="PROSITE" id="PS51379"/>
    </source>
</evidence>
<dbReference type="Pfam" id="PF07992">
    <property type="entry name" value="Pyr_redox_2"/>
    <property type="match status" value="1"/>
</dbReference>
<keyword evidence="18" id="KW-1185">Reference proteome</keyword>
<evidence type="ECO:0000256" key="9">
    <source>
        <dbReference type="ARBA" id="ARBA00032722"/>
    </source>
</evidence>
<gene>
    <name evidence="17" type="ORF">OFAG_02078</name>
</gene>
<dbReference type="Pfam" id="PF14691">
    <property type="entry name" value="Fer4_20"/>
    <property type="match status" value="1"/>
</dbReference>
<dbReference type="PRINTS" id="PR00469">
    <property type="entry name" value="PNDRDTASEII"/>
</dbReference>
<comment type="subunit">
    <text evidence="13">Heterotetramer of 2 PreA and 2 PreT subunits.</text>
</comment>
<feature type="region of interest" description="Disordered" evidence="15">
    <location>
        <begin position="513"/>
        <end position="539"/>
    </location>
</feature>
<evidence type="ECO:0000256" key="7">
    <source>
        <dbReference type="ARBA" id="ARBA00023014"/>
    </source>
</evidence>
<dbReference type="InterPro" id="IPR017896">
    <property type="entry name" value="4Fe4S_Fe-S-bd"/>
</dbReference>
<dbReference type="PANTHER" id="PTHR43073">
    <property type="entry name" value="DIHYDROPYRIMIDINE DEHYDROGENASE [NADP(+)]"/>
    <property type="match status" value="1"/>
</dbReference>
<evidence type="ECO:0000313" key="18">
    <source>
        <dbReference type="Proteomes" id="UP000003973"/>
    </source>
</evidence>
<dbReference type="InterPro" id="IPR023753">
    <property type="entry name" value="FAD/NAD-binding_dom"/>
</dbReference>
<dbReference type="GO" id="GO:0004159">
    <property type="term" value="F:dihydropyrimidine dehydrogenase (NAD+) activity"/>
    <property type="evidence" value="ECO:0007669"/>
    <property type="project" value="UniProtKB-EC"/>
</dbReference>
<evidence type="ECO:0000256" key="10">
    <source>
        <dbReference type="ARBA" id="ARBA00047685"/>
    </source>
</evidence>
<sequence>MTTENSKETAKKTCPITDILESLRKQLHTEGQLPAKIRPAVARVARIVTEITLGRGSVANLEELSKAISELGAIAPSIANPVAASLKKDREEWENHIAGNLCSAGTCFLPRSAPCQVACPAHIDIPSMMARVGHGDYSESLSILAADTPLPDSCGLICPAPCEDECVQNAVSGAAVFIRPMKHVAARCADIKPDLEKAEPTGKKIAIVGCGPAGLTAAYYLAQKGHEVEIFDEREHAGGIMRYGIPNYRLPEYKLNAEIDVVKQLGVKIHLGYTVRQAREFLDKGYDATLLAIGLQNSKRLGVPGDDQDFVIGGMDFLSAVRSGKNPRVGPHVIVIGGGNAAIDVAMTAFRQGATKVQMWYRRNRKQMPANPHEVELALAEGVELVEFWAPTRIHPDKQIEFERSRYAPDAKTTPPVTVRADHIFAGIGQEADLSWLEGTKIETEWGNIVCDPVTLQTGEPGIFAGGDIAHGASTVVAAIGSGKRAAESIHSWLMGVPADYESLEPKRRDEVPFLSSTPEHRTSPKRAHIEENDPSTRKFSHDFMQKDWDEKVAAVEAERCLRCDICIGCGLCELACIEVGAEALKMVETKGGRMVFKDFTTPAEKCIGCGACTSVCPTGAIIVEDRDGYRVTEITGTVVRKQALEICSCCGETFSASAKQLQQTRDELGKMTREGILCPACARARSAESMKEMQWMAQLF</sequence>
<accession>C3X731</accession>
<comment type="function">
    <text evidence="12">Involved in pyrimidine base degradation. Catalyzes physiologically the reduction of uracil to 5,6-dihydrouracil (DHU) by using NADH as a specific cosubstrate. It also catalyzes the reverse reaction and the reduction of thymine to 5,6-dihydrothymine (DHT).</text>
</comment>
<dbReference type="eggNOG" id="COG0493">
    <property type="taxonomic scope" value="Bacteria"/>
</dbReference>
<dbReference type="Pfam" id="PF12838">
    <property type="entry name" value="Fer4_7"/>
    <property type="match status" value="1"/>
</dbReference>
<comment type="caution">
    <text evidence="17">The sequence shown here is derived from an EMBL/GenBank/DDBJ whole genome shotgun (WGS) entry which is preliminary data.</text>
</comment>
<dbReference type="GO" id="GO:0002058">
    <property type="term" value="F:uracil binding"/>
    <property type="evidence" value="ECO:0007669"/>
    <property type="project" value="TreeGrafter"/>
</dbReference>
<keyword evidence="4" id="KW-0479">Metal-binding</keyword>
<proteinExistence type="predicted"/>
<dbReference type="Proteomes" id="UP000003973">
    <property type="component" value="Unassembled WGS sequence"/>
</dbReference>
<dbReference type="GO" id="GO:0050661">
    <property type="term" value="F:NADP binding"/>
    <property type="evidence" value="ECO:0007669"/>
    <property type="project" value="TreeGrafter"/>
</dbReference>
<dbReference type="RefSeq" id="WP_005878943.1">
    <property type="nucleotide sequence ID" value="NZ_CABMNL010000001.1"/>
</dbReference>
<feature type="compositionally biased region" description="Basic and acidic residues" evidence="15">
    <location>
        <begin position="519"/>
        <end position="539"/>
    </location>
</feature>
<evidence type="ECO:0000256" key="5">
    <source>
        <dbReference type="ARBA" id="ARBA00023002"/>
    </source>
</evidence>
<evidence type="ECO:0000256" key="1">
    <source>
        <dbReference type="ARBA" id="ARBA00001917"/>
    </source>
</evidence>
<dbReference type="GO" id="GO:0006210">
    <property type="term" value="P:thymine catabolic process"/>
    <property type="evidence" value="ECO:0007669"/>
    <property type="project" value="TreeGrafter"/>
</dbReference>
<keyword evidence="6" id="KW-0408">Iron</keyword>
<dbReference type="PROSITE" id="PS00198">
    <property type="entry name" value="4FE4S_FER_1"/>
    <property type="match status" value="1"/>
</dbReference>
<evidence type="ECO:0000256" key="4">
    <source>
        <dbReference type="ARBA" id="ARBA00022723"/>
    </source>
</evidence>
<dbReference type="SUPFAM" id="SSF54862">
    <property type="entry name" value="4Fe-4S ferredoxins"/>
    <property type="match status" value="1"/>
</dbReference>
<dbReference type="PRINTS" id="PR00368">
    <property type="entry name" value="FADPNR"/>
</dbReference>
<evidence type="ECO:0000256" key="13">
    <source>
        <dbReference type="ARBA" id="ARBA00049714"/>
    </source>
</evidence>
<dbReference type="Gene3D" id="1.10.1060.10">
    <property type="entry name" value="Alpha-helical ferredoxin"/>
    <property type="match status" value="1"/>
</dbReference>
<dbReference type="InterPro" id="IPR009051">
    <property type="entry name" value="Helical_ferredxn"/>
</dbReference>
<name>C3X731_9BURK</name>
<dbReference type="HOGENOM" id="CLU_000422_3_4_4"/>
<organism evidence="17 18">
    <name type="scientific">Oxalobacter paraformigenes</name>
    <dbReference type="NCBI Taxonomy" id="556268"/>
    <lineage>
        <taxon>Bacteria</taxon>
        <taxon>Pseudomonadati</taxon>
        <taxon>Pseudomonadota</taxon>
        <taxon>Betaproteobacteria</taxon>
        <taxon>Burkholderiales</taxon>
        <taxon>Oxalobacteraceae</taxon>
        <taxon>Oxalobacter</taxon>
    </lineage>
</organism>
<reference evidence="17" key="1">
    <citation type="submission" date="2011-10" db="EMBL/GenBank/DDBJ databases">
        <title>The Genome Sequence of Oxalobacter formigenes HOxBLS.</title>
        <authorList>
            <consortium name="The Broad Institute Genome Sequencing Platform"/>
            <person name="Earl A."/>
            <person name="Ward D."/>
            <person name="Feldgarden M."/>
            <person name="Gevers D."/>
            <person name="Allison M.J."/>
            <person name="Humphrey S."/>
            <person name="Young S.K."/>
            <person name="Zeng Q."/>
            <person name="Gargeya S."/>
            <person name="Fitzgerald M."/>
            <person name="Haas B."/>
            <person name="Abouelleil A."/>
            <person name="Alvarado L."/>
            <person name="Arachchi H.M."/>
            <person name="Berlin A."/>
            <person name="Brown A."/>
            <person name="Chapman S.B."/>
            <person name="Chen Z."/>
            <person name="Dunbar C."/>
            <person name="Freedman E."/>
            <person name="Gearin G."/>
            <person name="Goldberg J."/>
            <person name="Griggs A."/>
            <person name="Gujja S."/>
            <person name="Heiman D."/>
            <person name="Howarth C."/>
            <person name="Larson L."/>
            <person name="Lui A."/>
            <person name="MacDonald P.J.P."/>
            <person name="Montmayeur A."/>
            <person name="Murphy C."/>
            <person name="Neiman D."/>
            <person name="Pearson M."/>
            <person name="Priest M."/>
            <person name="Roberts A."/>
            <person name="Saif S."/>
            <person name="Shea T."/>
            <person name="Shenoy N."/>
            <person name="Sisk P."/>
            <person name="Stolte C."/>
            <person name="Sykes S."/>
            <person name="Wortman J."/>
            <person name="Nusbaum C."/>
            <person name="Birren B."/>
        </authorList>
    </citation>
    <scope>NUCLEOTIDE SEQUENCE [LARGE SCALE GENOMIC DNA]</scope>
    <source>
        <strain evidence="17">HOxBLS</strain>
    </source>
</reference>
<evidence type="ECO:0000256" key="12">
    <source>
        <dbReference type="ARBA" id="ARBA00049578"/>
    </source>
</evidence>
<dbReference type="InterPro" id="IPR017900">
    <property type="entry name" value="4Fe4S_Fe_S_CS"/>
</dbReference>
<keyword evidence="2" id="KW-0285">Flavoprotein</keyword>
<comment type="cofactor">
    <cofactor evidence="1">
        <name>FMN</name>
        <dbReference type="ChEBI" id="CHEBI:58210"/>
    </cofactor>
</comment>
<evidence type="ECO:0000256" key="2">
    <source>
        <dbReference type="ARBA" id="ARBA00022630"/>
    </source>
</evidence>
<dbReference type="AlphaFoldDB" id="C3X731"/>
<comment type="catalytic activity">
    <reaction evidence="10">
        <text>5,6-dihydrothymine + NAD(+) = thymine + NADH + H(+)</text>
        <dbReference type="Rhea" id="RHEA:28791"/>
        <dbReference type="ChEBI" id="CHEBI:15378"/>
        <dbReference type="ChEBI" id="CHEBI:17821"/>
        <dbReference type="ChEBI" id="CHEBI:27468"/>
        <dbReference type="ChEBI" id="CHEBI:57540"/>
        <dbReference type="ChEBI" id="CHEBI:57945"/>
        <dbReference type="EC" id="1.3.1.1"/>
    </reaction>
</comment>
<evidence type="ECO:0000256" key="8">
    <source>
        <dbReference type="ARBA" id="ARBA00030119"/>
    </source>
</evidence>
<keyword evidence="7" id="KW-0411">Iron-sulfur</keyword>
<keyword evidence="5" id="KW-0560">Oxidoreductase</keyword>
<evidence type="ECO:0000313" key="17">
    <source>
        <dbReference type="EMBL" id="EEO28925.1"/>
    </source>
</evidence>
<evidence type="ECO:0000256" key="6">
    <source>
        <dbReference type="ARBA" id="ARBA00023004"/>
    </source>
</evidence>
<dbReference type="SUPFAM" id="SSF51971">
    <property type="entry name" value="Nucleotide-binding domain"/>
    <property type="match status" value="1"/>
</dbReference>
<dbReference type="EMBL" id="ACDP02000005">
    <property type="protein sequence ID" value="EEO28925.1"/>
    <property type="molecule type" value="Genomic_DNA"/>
</dbReference>
<dbReference type="GO" id="GO:0046872">
    <property type="term" value="F:metal ion binding"/>
    <property type="evidence" value="ECO:0007669"/>
    <property type="project" value="UniProtKB-KW"/>
</dbReference>
<dbReference type="Gene3D" id="3.50.50.60">
    <property type="entry name" value="FAD/NAD(P)-binding domain"/>
    <property type="match status" value="2"/>
</dbReference>
<dbReference type="GO" id="GO:0006212">
    <property type="term" value="P:uracil catabolic process"/>
    <property type="evidence" value="ECO:0007669"/>
    <property type="project" value="TreeGrafter"/>
</dbReference>
<dbReference type="GO" id="GO:0051536">
    <property type="term" value="F:iron-sulfur cluster binding"/>
    <property type="evidence" value="ECO:0007669"/>
    <property type="project" value="UniProtKB-KW"/>
</dbReference>
<keyword evidence="3" id="KW-0288">FMN</keyword>
<evidence type="ECO:0000256" key="14">
    <source>
        <dbReference type="ARBA" id="ARBA00049728"/>
    </source>
</evidence>
<dbReference type="PROSITE" id="PS51379">
    <property type="entry name" value="4FE4S_FER_2"/>
    <property type="match status" value="1"/>
</dbReference>
<dbReference type="PANTHER" id="PTHR43073:SF2">
    <property type="entry name" value="DIHYDROPYRIMIDINE DEHYDROGENASE [NADP(+)]"/>
    <property type="match status" value="1"/>
</dbReference>
<dbReference type="EC" id="1.3.1.1" evidence="14"/>
<dbReference type="InterPro" id="IPR028261">
    <property type="entry name" value="DPD_II"/>
</dbReference>
<evidence type="ECO:0000256" key="3">
    <source>
        <dbReference type="ARBA" id="ARBA00022643"/>
    </source>
</evidence>
<dbReference type="Gene3D" id="3.30.70.20">
    <property type="match status" value="1"/>
</dbReference>
<comment type="catalytic activity">
    <reaction evidence="11">
        <text>5,6-dihydrouracil + NAD(+) = uracil + NADH + H(+)</text>
        <dbReference type="Rhea" id="RHEA:20189"/>
        <dbReference type="ChEBI" id="CHEBI:15378"/>
        <dbReference type="ChEBI" id="CHEBI:15901"/>
        <dbReference type="ChEBI" id="CHEBI:17568"/>
        <dbReference type="ChEBI" id="CHEBI:57540"/>
        <dbReference type="ChEBI" id="CHEBI:57945"/>
        <dbReference type="EC" id="1.3.1.1"/>
    </reaction>
</comment>
<evidence type="ECO:0000256" key="15">
    <source>
        <dbReference type="SAM" id="MobiDB-lite"/>
    </source>
</evidence>
<protein>
    <recommendedName>
        <fullName evidence="14">dihydrouracil dehydrogenase (NAD(+))</fullName>
        <ecNumber evidence="14">1.3.1.1</ecNumber>
    </recommendedName>
    <alternativeName>
        <fullName evidence="9">Dihydrothymine dehydrogenase</fullName>
    </alternativeName>
    <alternativeName>
        <fullName evidence="8">Dihydrouracil dehydrogenase</fullName>
    </alternativeName>
</protein>
<feature type="domain" description="4Fe-4S ferredoxin-type" evidence="16">
    <location>
        <begin position="597"/>
        <end position="627"/>
    </location>
</feature>
<evidence type="ECO:0000256" key="11">
    <source>
        <dbReference type="ARBA" id="ARBA00048792"/>
    </source>
</evidence>